<keyword evidence="6" id="KW-1185">Reference proteome</keyword>
<comment type="caution">
    <text evidence="5">The sequence shown here is derived from an EMBL/GenBank/DDBJ whole genome shotgun (WGS) entry which is preliminary data.</text>
</comment>
<keyword evidence="2" id="KW-0539">Nucleus</keyword>
<protein>
    <recommendedName>
        <fullName evidence="4">RFTS domain-containing protein</fullName>
    </recommendedName>
</protein>
<evidence type="ECO:0000259" key="4">
    <source>
        <dbReference type="Pfam" id="PF12047"/>
    </source>
</evidence>
<gene>
    <name evidence="5" type="ORF">ILEXP_LOCUS7895</name>
</gene>
<evidence type="ECO:0000313" key="6">
    <source>
        <dbReference type="Proteomes" id="UP001642360"/>
    </source>
</evidence>
<dbReference type="Proteomes" id="UP001642360">
    <property type="component" value="Unassembled WGS sequence"/>
</dbReference>
<accession>A0ABC8R7X2</accession>
<proteinExistence type="predicted"/>
<dbReference type="AlphaFoldDB" id="A0ABC8R7X2"/>
<dbReference type="Pfam" id="PF12047">
    <property type="entry name" value="DNMT1-RFD"/>
    <property type="match status" value="1"/>
</dbReference>
<dbReference type="GO" id="GO:0005634">
    <property type="term" value="C:nucleus"/>
    <property type="evidence" value="ECO:0007669"/>
    <property type="project" value="UniProtKB-SubCell"/>
</dbReference>
<feature type="domain" description="RFTS" evidence="4">
    <location>
        <begin position="137"/>
        <end position="189"/>
    </location>
</feature>
<reference evidence="5 6" key="1">
    <citation type="submission" date="2024-02" db="EMBL/GenBank/DDBJ databases">
        <authorList>
            <person name="Vignale AGUSTIN F."/>
            <person name="Sosa J E."/>
            <person name="Modenutti C."/>
        </authorList>
    </citation>
    <scope>NUCLEOTIDE SEQUENCE [LARGE SCALE GENOMIC DNA]</scope>
</reference>
<organism evidence="5 6">
    <name type="scientific">Ilex paraguariensis</name>
    <name type="common">yerba mate</name>
    <dbReference type="NCBI Taxonomy" id="185542"/>
    <lineage>
        <taxon>Eukaryota</taxon>
        <taxon>Viridiplantae</taxon>
        <taxon>Streptophyta</taxon>
        <taxon>Embryophyta</taxon>
        <taxon>Tracheophyta</taxon>
        <taxon>Spermatophyta</taxon>
        <taxon>Magnoliopsida</taxon>
        <taxon>eudicotyledons</taxon>
        <taxon>Gunneridae</taxon>
        <taxon>Pentapetalae</taxon>
        <taxon>asterids</taxon>
        <taxon>campanulids</taxon>
        <taxon>Aquifoliales</taxon>
        <taxon>Aquifoliaceae</taxon>
        <taxon>Ilex</taxon>
    </lineage>
</organism>
<sequence length="294" mass="33036">MFPVLVMNVVKGCTFGEKLKMSVIQSFSSRLAEATACIEMDKKCTKGKSKNALSDNSGEDPHADVATKSKQKRVRSEVWENAPGSQKMPKRTVASATSKHKSIRSSDKFMIVEAKRIQVVKDEEKAISSTTDQVDIKPNRRLTDFIFHDADGKPQPVEMLEVYDLYVSGLILSLEGTSGEEKDTGFDVKDLDPLNLGQYLGMKMAHLSYGSPQILLIMTVLNLPPATKSCMVFSLKRLVHVLKFIKDYQNFPEAILTFVRMSYLQRLSAHLVGVKFSSRSIYETLNYFLGWIHI</sequence>
<dbReference type="EMBL" id="CAUOFW020001042">
    <property type="protein sequence ID" value="CAK9140441.1"/>
    <property type="molecule type" value="Genomic_DNA"/>
</dbReference>
<evidence type="ECO:0000256" key="1">
    <source>
        <dbReference type="ARBA" id="ARBA00004123"/>
    </source>
</evidence>
<evidence type="ECO:0000256" key="3">
    <source>
        <dbReference type="SAM" id="MobiDB-lite"/>
    </source>
</evidence>
<evidence type="ECO:0000256" key="2">
    <source>
        <dbReference type="ARBA" id="ARBA00023242"/>
    </source>
</evidence>
<name>A0ABC8R7X2_9AQUA</name>
<feature type="region of interest" description="Disordered" evidence="3">
    <location>
        <begin position="47"/>
        <end position="101"/>
    </location>
</feature>
<evidence type="ECO:0000313" key="5">
    <source>
        <dbReference type="EMBL" id="CAK9140441.1"/>
    </source>
</evidence>
<dbReference type="InterPro" id="IPR022702">
    <property type="entry name" value="Cytosine_MeTrfase1_RFD"/>
</dbReference>
<comment type="subcellular location">
    <subcellularLocation>
        <location evidence="1">Nucleus</location>
    </subcellularLocation>
</comment>